<accession>A0A6J7JNU6</accession>
<dbReference type="AlphaFoldDB" id="A0A6J7JNU6"/>
<reference evidence="1" key="1">
    <citation type="submission" date="2020-05" db="EMBL/GenBank/DDBJ databases">
        <authorList>
            <person name="Chiriac C."/>
            <person name="Salcher M."/>
            <person name="Ghai R."/>
            <person name="Kavagutti S V."/>
        </authorList>
    </citation>
    <scope>NUCLEOTIDE SEQUENCE</scope>
</reference>
<dbReference type="EMBL" id="CAFBNA010000135">
    <property type="protein sequence ID" value="CAB4944567.1"/>
    <property type="molecule type" value="Genomic_DNA"/>
</dbReference>
<proteinExistence type="predicted"/>
<gene>
    <name evidence="1" type="ORF">UFOPK3708_01643</name>
</gene>
<organism evidence="1">
    <name type="scientific">freshwater metagenome</name>
    <dbReference type="NCBI Taxonomy" id="449393"/>
    <lineage>
        <taxon>unclassified sequences</taxon>
        <taxon>metagenomes</taxon>
        <taxon>ecological metagenomes</taxon>
    </lineage>
</organism>
<evidence type="ECO:0000313" key="1">
    <source>
        <dbReference type="EMBL" id="CAB4944567.1"/>
    </source>
</evidence>
<name>A0A6J7JNU6_9ZZZZ</name>
<protein>
    <submittedName>
        <fullName evidence="1">Unannotated protein</fullName>
    </submittedName>
</protein>
<sequence>MEHQLVKAIGTDRAERGVVGRGTKWRIDGQHQALGQDLGIGVERRSSARGFDDSAHLGLDIGCREVDDFEQFVHEGSKIRTRLHAKKRTFKGLRAAVFAKFRPAGCFVGSATGRAFVVCARALRQ</sequence>